<evidence type="ECO:0000313" key="1">
    <source>
        <dbReference type="EMBL" id="MDK9559686.1"/>
    </source>
</evidence>
<accession>A0ABT7HJH5</accession>
<dbReference type="InterPro" id="IPR021431">
    <property type="entry name" value="DUF3080"/>
</dbReference>
<dbReference type="PROSITE" id="PS51257">
    <property type="entry name" value="PROKAR_LIPOPROTEIN"/>
    <property type="match status" value="1"/>
</dbReference>
<gene>
    <name evidence="1" type="ORF">QQF73_18790</name>
</gene>
<protein>
    <submittedName>
        <fullName evidence="1">DUF3080 domain-containing protein</fullName>
    </submittedName>
</protein>
<sequence>MPGARWIRIFVPGLFLVLLSGCNPFSEARPMMDEYVERVARVLETEPVFSAIETPSQIPRRRHRVLPMPELDMGMLDFLSLYGCELQFVVGEKNSVMGKVMQPLNRLRYELRFIEAAQDCLPETDDEELVEALEKAIESKRESLPIAIWNATWGVEEVETLFTLAKGYYPVSPENNPVSDLALDANELKNAVAALRSGTLDMSLEFAGSVQQRWQAEYRAGQLINSAALLKTRLDDATALIRGRVKGRPLCLNGKPNNQSEIVEGMFFSVYIEKIQPYMSDVRRARVALIEPLAALAQEQRSVMPSAFETWYQRHLSQAAESSLWRELDGAMSRHTRAWQNLLDQCGLRPGA</sequence>
<proteinExistence type="predicted"/>
<dbReference type="EMBL" id="JASSQD010000005">
    <property type="protein sequence ID" value="MDK9559686.1"/>
    <property type="molecule type" value="Genomic_DNA"/>
</dbReference>
<comment type="caution">
    <text evidence="1">The sequence shown here is derived from an EMBL/GenBank/DDBJ whole genome shotgun (WGS) entry which is preliminary data.</text>
</comment>
<evidence type="ECO:0000313" key="2">
    <source>
        <dbReference type="Proteomes" id="UP001223547"/>
    </source>
</evidence>
<reference evidence="1 2" key="1">
    <citation type="submission" date="2023-05" db="EMBL/GenBank/DDBJ databases">
        <title>Marinobacter albus sp. nov., a marine bacterium isolated from sand in a coastal intertidal zone of huludao.</title>
        <authorList>
            <person name="Deng T."/>
        </authorList>
    </citation>
    <scope>NUCLEOTIDE SEQUENCE [LARGE SCALE GENOMIC DNA]</scope>
    <source>
        <strain evidence="1 2">M216</strain>
    </source>
</reference>
<keyword evidence="2" id="KW-1185">Reference proteome</keyword>
<dbReference type="RefSeq" id="WP_285369087.1">
    <property type="nucleotide sequence ID" value="NZ_JASSQD010000005.1"/>
</dbReference>
<dbReference type="Proteomes" id="UP001223547">
    <property type="component" value="Unassembled WGS sequence"/>
</dbReference>
<dbReference type="Pfam" id="PF11279">
    <property type="entry name" value="DUF3080"/>
    <property type="match status" value="1"/>
</dbReference>
<name>A0ABT7HJH5_9GAMM</name>
<organism evidence="1 2">
    <name type="scientific">Marinobacter albus</name>
    <dbReference type="NCBI Taxonomy" id="3030833"/>
    <lineage>
        <taxon>Bacteria</taxon>
        <taxon>Pseudomonadati</taxon>
        <taxon>Pseudomonadota</taxon>
        <taxon>Gammaproteobacteria</taxon>
        <taxon>Pseudomonadales</taxon>
        <taxon>Marinobacteraceae</taxon>
        <taxon>Marinobacter</taxon>
    </lineage>
</organism>